<comment type="similarity">
    <text evidence="1">Belongs to the helicase family. UvrD subfamily.</text>
</comment>
<evidence type="ECO:0000256" key="8">
    <source>
        <dbReference type="ARBA" id="ARBA00034617"/>
    </source>
</evidence>
<dbReference type="PROSITE" id="PS51198">
    <property type="entry name" value="UVRD_HELICASE_ATP_BIND"/>
    <property type="match status" value="1"/>
</dbReference>
<evidence type="ECO:0000256" key="9">
    <source>
        <dbReference type="ARBA" id="ARBA00034808"/>
    </source>
</evidence>
<gene>
    <name evidence="15" type="ORF">H9726_01620</name>
</gene>
<organism evidence="15 16">
    <name type="scientific">Candidatus Borkfalkia avicola</name>
    <dbReference type="NCBI Taxonomy" id="2838503"/>
    <lineage>
        <taxon>Bacteria</taxon>
        <taxon>Bacillati</taxon>
        <taxon>Bacillota</taxon>
        <taxon>Clostridia</taxon>
        <taxon>Christensenellales</taxon>
        <taxon>Christensenellaceae</taxon>
        <taxon>Candidatus Borkfalkia</taxon>
    </lineage>
</organism>
<dbReference type="Gene3D" id="1.10.486.10">
    <property type="entry name" value="PCRA, domain 4"/>
    <property type="match status" value="1"/>
</dbReference>
<dbReference type="CDD" id="cd18807">
    <property type="entry name" value="SF1_C_UvrD"/>
    <property type="match status" value="1"/>
</dbReference>
<evidence type="ECO:0000256" key="3">
    <source>
        <dbReference type="ARBA" id="ARBA00022801"/>
    </source>
</evidence>
<feature type="domain" description="UvrD-like helicase C-terminal" evidence="14">
    <location>
        <begin position="285"/>
        <end position="556"/>
    </location>
</feature>
<accession>A0A9D2II33</accession>
<evidence type="ECO:0000259" key="14">
    <source>
        <dbReference type="PROSITE" id="PS51217"/>
    </source>
</evidence>
<dbReference type="Gene3D" id="3.40.50.300">
    <property type="entry name" value="P-loop containing nucleotide triphosphate hydrolases"/>
    <property type="match status" value="2"/>
</dbReference>
<evidence type="ECO:0000313" key="16">
    <source>
        <dbReference type="Proteomes" id="UP000824025"/>
    </source>
</evidence>
<dbReference type="GO" id="GO:0016787">
    <property type="term" value="F:hydrolase activity"/>
    <property type="evidence" value="ECO:0007669"/>
    <property type="project" value="UniProtKB-UniRule"/>
</dbReference>
<dbReference type="PROSITE" id="PS51217">
    <property type="entry name" value="UVRD_HELICASE_CTER"/>
    <property type="match status" value="1"/>
</dbReference>
<dbReference type="Pfam" id="PF00580">
    <property type="entry name" value="UvrD-helicase"/>
    <property type="match status" value="1"/>
</dbReference>
<evidence type="ECO:0000256" key="10">
    <source>
        <dbReference type="ARBA" id="ARBA00048988"/>
    </source>
</evidence>
<dbReference type="GO" id="GO:0033202">
    <property type="term" value="C:DNA helicase complex"/>
    <property type="evidence" value="ECO:0007669"/>
    <property type="project" value="TreeGrafter"/>
</dbReference>
<evidence type="ECO:0000256" key="7">
    <source>
        <dbReference type="ARBA" id="ARBA00023235"/>
    </source>
</evidence>
<dbReference type="AlphaFoldDB" id="A0A9D2II33"/>
<evidence type="ECO:0000256" key="2">
    <source>
        <dbReference type="ARBA" id="ARBA00022741"/>
    </source>
</evidence>
<dbReference type="PANTHER" id="PTHR11070:SF2">
    <property type="entry name" value="ATP-DEPENDENT DNA HELICASE SRS2"/>
    <property type="match status" value="1"/>
</dbReference>
<evidence type="ECO:0000313" key="15">
    <source>
        <dbReference type="EMBL" id="HIZ09163.1"/>
    </source>
</evidence>
<dbReference type="InterPro" id="IPR014016">
    <property type="entry name" value="UvrD-like_ATP-bd"/>
</dbReference>
<keyword evidence="4 11" id="KW-0347">Helicase</keyword>
<feature type="binding site" evidence="11">
    <location>
        <begin position="27"/>
        <end position="34"/>
    </location>
    <ligand>
        <name>ATP</name>
        <dbReference type="ChEBI" id="CHEBI:30616"/>
    </ligand>
</feature>
<dbReference type="InterPro" id="IPR027417">
    <property type="entry name" value="P-loop_NTPase"/>
</dbReference>
<dbReference type="PANTHER" id="PTHR11070">
    <property type="entry name" value="UVRD / RECB / PCRA DNA HELICASE FAMILY MEMBER"/>
    <property type="match status" value="1"/>
</dbReference>
<dbReference type="Proteomes" id="UP000824025">
    <property type="component" value="Unassembled WGS sequence"/>
</dbReference>
<comment type="caution">
    <text evidence="15">The sequence shown here is derived from an EMBL/GenBank/DDBJ whole genome shotgun (WGS) entry which is preliminary data.</text>
</comment>
<evidence type="ECO:0000256" key="6">
    <source>
        <dbReference type="ARBA" id="ARBA00023125"/>
    </source>
</evidence>
<keyword evidence="5 11" id="KW-0067">ATP-binding</keyword>
<feature type="domain" description="UvrD-like helicase ATP-binding" evidence="13">
    <location>
        <begin position="6"/>
        <end position="284"/>
    </location>
</feature>
<keyword evidence="2 11" id="KW-0547">Nucleotide-binding</keyword>
<dbReference type="FunFam" id="1.10.486.10:FF:000003">
    <property type="entry name" value="ATP-dependent DNA helicase"/>
    <property type="match status" value="1"/>
</dbReference>
<dbReference type="GO" id="GO:0005524">
    <property type="term" value="F:ATP binding"/>
    <property type="evidence" value="ECO:0007669"/>
    <property type="project" value="UniProtKB-UniRule"/>
</dbReference>
<dbReference type="GO" id="GO:0000725">
    <property type="term" value="P:recombinational repair"/>
    <property type="evidence" value="ECO:0007669"/>
    <property type="project" value="TreeGrafter"/>
</dbReference>
<name>A0A9D2II33_9FIRM</name>
<protein>
    <recommendedName>
        <fullName evidence="9">DNA 3'-5' helicase</fullName>
        <ecNumber evidence="9">5.6.2.4</ecNumber>
    </recommendedName>
</protein>
<dbReference type="InterPro" id="IPR014017">
    <property type="entry name" value="DNA_helicase_UvrD-like_C"/>
</dbReference>
<comment type="catalytic activity">
    <reaction evidence="8">
        <text>Couples ATP hydrolysis with the unwinding of duplex DNA by translocating in the 3'-5' direction.</text>
        <dbReference type="EC" id="5.6.2.4"/>
    </reaction>
</comment>
<evidence type="ECO:0000256" key="11">
    <source>
        <dbReference type="PROSITE-ProRule" id="PRU00560"/>
    </source>
</evidence>
<dbReference type="GO" id="GO:0005829">
    <property type="term" value="C:cytosol"/>
    <property type="evidence" value="ECO:0007669"/>
    <property type="project" value="TreeGrafter"/>
</dbReference>
<feature type="region of interest" description="Disordered" evidence="12">
    <location>
        <begin position="664"/>
        <end position="713"/>
    </location>
</feature>
<dbReference type="SUPFAM" id="SSF52540">
    <property type="entry name" value="P-loop containing nucleoside triphosphate hydrolases"/>
    <property type="match status" value="1"/>
</dbReference>
<dbReference type="InterPro" id="IPR013986">
    <property type="entry name" value="DExx_box_DNA_helicase_dom_sf"/>
</dbReference>
<dbReference type="Gene3D" id="1.10.10.160">
    <property type="match status" value="1"/>
</dbReference>
<dbReference type="GO" id="GO:0003677">
    <property type="term" value="F:DNA binding"/>
    <property type="evidence" value="ECO:0007669"/>
    <property type="project" value="UniProtKB-KW"/>
</dbReference>
<keyword evidence="3 11" id="KW-0378">Hydrolase</keyword>
<dbReference type="EC" id="5.6.2.4" evidence="9"/>
<dbReference type="EMBL" id="DXCF01000005">
    <property type="protein sequence ID" value="HIZ09163.1"/>
    <property type="molecule type" value="Genomic_DNA"/>
</dbReference>
<dbReference type="GO" id="GO:0043138">
    <property type="term" value="F:3'-5' DNA helicase activity"/>
    <property type="evidence" value="ECO:0007669"/>
    <property type="project" value="UniProtKB-EC"/>
</dbReference>
<reference evidence="15" key="2">
    <citation type="submission" date="2021-04" db="EMBL/GenBank/DDBJ databases">
        <authorList>
            <person name="Gilroy R."/>
        </authorList>
    </citation>
    <scope>NUCLEOTIDE SEQUENCE</scope>
    <source>
        <strain evidence="15">CHK192-19661</strain>
    </source>
</reference>
<proteinExistence type="inferred from homology"/>
<sequence>MNDILAKLNEEQLKPVTDTEGAVLVLAGAGSGKTRVLTSRIAYLVEEKGVYPSAILAITFTNKAANEMRERLSSMVDGAQSMWICTIHSMCVRILRMYAERLGYGKNFSIYSETERAAVIKKAFQECGFDDEKLLKNVKFHIANAKMLGQEPAEYAENNADVRGMRDICAVYSAYCEHLKKNNALDFDDLLTQTLRLLETDKDALEYLSGKFRYIHVDEFQDTNRVQYDIIKLLSAVHGNVFAVGDDDQSIYGWRGAKLENILGFEKDFPGAKIYKLERNYRSTQNILKFANAVIRNNGRRRDKQLWTKNAAGEEPQYYQAETEADEALYVARRISDLMRQGYSFSDFAVLMRINALTRAYEQEFSKYNVPYKVFGGFRFYERKEIKDLLAYLRIVNNPFDSEAVTRVINVPKRGIGAKTVETLEEYARREELSVYDAVLNIDELPLNAGSKQKVRAFGSLLKELVVKGAEMSADELVRDVINDTDILSMYADDSDESINKKANIDEFVNSVDEFCRMNKGATLADFLNQVTLSSDTDDMDETDYVTLATVHSVKGLEFKVVFVVGMEENIFPVSRAANSDDDLEEERRLLYVAITRAEERLFFTRSRSRYLYGERSLTLPSRFLQELSSVMKIEEQPARDYAVRSAYGGRSYGSSYGGYGARRSFSRPADRDEEEYGYHSDLPPEETRAPSSFSAGAGYRRAQSAGRAPSPAKDYAAFRTGVKVRHPKFGEGLIISTRGEGSAKVANVSFPGLGIKTLSLQIAPLTVIG</sequence>
<reference evidence="15" key="1">
    <citation type="journal article" date="2021" name="PeerJ">
        <title>Extensive microbial diversity within the chicken gut microbiome revealed by metagenomics and culture.</title>
        <authorList>
            <person name="Gilroy R."/>
            <person name="Ravi A."/>
            <person name="Getino M."/>
            <person name="Pursley I."/>
            <person name="Horton D.L."/>
            <person name="Alikhan N.F."/>
            <person name="Baker D."/>
            <person name="Gharbi K."/>
            <person name="Hall N."/>
            <person name="Watson M."/>
            <person name="Adriaenssens E.M."/>
            <person name="Foster-Nyarko E."/>
            <person name="Jarju S."/>
            <person name="Secka A."/>
            <person name="Antonio M."/>
            <person name="Oren A."/>
            <person name="Chaudhuri R.R."/>
            <person name="La Ragione R."/>
            <person name="Hildebrand F."/>
            <person name="Pallen M.J."/>
        </authorList>
    </citation>
    <scope>NUCLEOTIDE SEQUENCE</scope>
    <source>
        <strain evidence="15">CHK192-19661</strain>
    </source>
</reference>
<evidence type="ECO:0000256" key="12">
    <source>
        <dbReference type="SAM" id="MobiDB-lite"/>
    </source>
</evidence>
<evidence type="ECO:0000259" key="13">
    <source>
        <dbReference type="PROSITE" id="PS51198"/>
    </source>
</evidence>
<keyword evidence="7" id="KW-0413">Isomerase</keyword>
<evidence type="ECO:0000256" key="1">
    <source>
        <dbReference type="ARBA" id="ARBA00009922"/>
    </source>
</evidence>
<evidence type="ECO:0000256" key="5">
    <source>
        <dbReference type="ARBA" id="ARBA00022840"/>
    </source>
</evidence>
<dbReference type="CDD" id="cd17932">
    <property type="entry name" value="DEXQc_UvrD"/>
    <property type="match status" value="1"/>
</dbReference>
<dbReference type="Pfam" id="PF13361">
    <property type="entry name" value="UvrD_C"/>
    <property type="match status" value="1"/>
</dbReference>
<dbReference type="Pfam" id="PF21196">
    <property type="entry name" value="PcrA_UvrD_tudor"/>
    <property type="match status" value="1"/>
</dbReference>
<evidence type="ECO:0000256" key="4">
    <source>
        <dbReference type="ARBA" id="ARBA00022806"/>
    </source>
</evidence>
<keyword evidence="6" id="KW-0238">DNA-binding</keyword>
<dbReference type="InterPro" id="IPR000212">
    <property type="entry name" value="DNA_helicase_UvrD/REP"/>
</dbReference>
<comment type="catalytic activity">
    <reaction evidence="10">
        <text>ATP + H2O = ADP + phosphate + H(+)</text>
        <dbReference type="Rhea" id="RHEA:13065"/>
        <dbReference type="ChEBI" id="CHEBI:15377"/>
        <dbReference type="ChEBI" id="CHEBI:15378"/>
        <dbReference type="ChEBI" id="CHEBI:30616"/>
        <dbReference type="ChEBI" id="CHEBI:43474"/>
        <dbReference type="ChEBI" id="CHEBI:456216"/>
        <dbReference type="EC" id="5.6.2.4"/>
    </reaction>
</comment>